<evidence type="ECO:0000256" key="5">
    <source>
        <dbReference type="ARBA" id="ARBA00022705"/>
    </source>
</evidence>
<dbReference type="GO" id="GO:0006260">
    <property type="term" value="P:DNA replication"/>
    <property type="evidence" value="ECO:0007669"/>
    <property type="project" value="UniProtKB-UniRule"/>
</dbReference>
<dbReference type="Gene3D" id="1.20.1050.90">
    <property type="entry name" value="RecF/RecN/SMC, N-terminal domain"/>
    <property type="match status" value="1"/>
</dbReference>
<evidence type="ECO:0000256" key="4">
    <source>
        <dbReference type="ARBA" id="ARBA00022490"/>
    </source>
</evidence>
<dbReference type="InterPro" id="IPR003593">
    <property type="entry name" value="AAA+_ATPase"/>
</dbReference>
<dbReference type="SMART" id="SM00382">
    <property type="entry name" value="AAA"/>
    <property type="match status" value="1"/>
</dbReference>
<gene>
    <name evidence="9" type="primary">recF</name>
    <name evidence="11" type="ORF">IAC63_00560</name>
</gene>
<keyword evidence="4 9" id="KW-0963">Cytoplasm</keyword>
<protein>
    <recommendedName>
        <fullName evidence="3 9">DNA replication and repair protein RecF</fullName>
    </recommendedName>
</protein>
<dbReference type="GO" id="GO:0003697">
    <property type="term" value="F:single-stranded DNA binding"/>
    <property type="evidence" value="ECO:0007669"/>
    <property type="project" value="UniProtKB-UniRule"/>
</dbReference>
<keyword evidence="8 9" id="KW-0238">DNA-binding</keyword>
<dbReference type="NCBIfam" id="TIGR00611">
    <property type="entry name" value="recf"/>
    <property type="match status" value="1"/>
</dbReference>
<comment type="caution">
    <text evidence="11">The sequence shown here is derived from an EMBL/GenBank/DDBJ whole genome shotgun (WGS) entry which is preliminary data.</text>
</comment>
<dbReference type="InterPro" id="IPR042174">
    <property type="entry name" value="RecF_2"/>
</dbReference>
<comment type="function">
    <text evidence="9">The RecF protein is involved in DNA metabolism; it is required for DNA replication and normal SOS inducibility. RecF binds preferentially to single-stranded, linear DNA. It also seems to bind ATP.</text>
</comment>
<dbReference type="HAMAP" id="MF_00365">
    <property type="entry name" value="RecF"/>
    <property type="match status" value="1"/>
</dbReference>
<dbReference type="InterPro" id="IPR001238">
    <property type="entry name" value="DNA-binding_RecF"/>
</dbReference>
<dbReference type="PANTHER" id="PTHR32182:SF0">
    <property type="entry name" value="DNA REPLICATION AND REPAIR PROTEIN RECF"/>
    <property type="match status" value="1"/>
</dbReference>
<feature type="binding site" evidence="9">
    <location>
        <begin position="30"/>
        <end position="37"/>
    </location>
    <ligand>
        <name>ATP</name>
        <dbReference type="ChEBI" id="CHEBI:30616"/>
    </ligand>
</feature>
<proteinExistence type="inferred from homology"/>
<dbReference type="InterPro" id="IPR027417">
    <property type="entry name" value="P-loop_NTPase"/>
</dbReference>
<dbReference type="Gene3D" id="3.40.50.300">
    <property type="entry name" value="P-loop containing nucleotide triphosphate hydrolases"/>
    <property type="match status" value="1"/>
</dbReference>
<dbReference type="InterPro" id="IPR018078">
    <property type="entry name" value="DNA-binding_RecF_CS"/>
</dbReference>
<sequence>MIETITLYNFRNHAVARIQTYGRHNVIITGPNGAGKTAVLEAVSMLSGDRGLRGAAMTDIARFNGDGSFSVAAQLNDETELSVYFTSSDSNRRAKIDGDNAPLGNLGSILRMVWLTPREDRLFADSASDRRMFFDRLAASFDTSHAGRVARLSKLLSERAFALKNGKNKNWLDALDAQIAGASIAIAATRIQYAGELNYFLTDCAVTVSGIVEKMLIDGLTASEAERQYLDYLCNTRELIGDKMILDGPHKSDFGVFNKILNLPASLTSTGQQKTVLLDLILAHAKLIRTKTNRRPLILLDEAAAHLDSDARTRLFKILDEADAQVWATGLDPDVFKDVPDAVFVACKNGEINNILVPENKNEQN</sequence>
<keyword evidence="9" id="KW-0234">DNA repair</keyword>
<evidence type="ECO:0000256" key="9">
    <source>
        <dbReference type="HAMAP-Rule" id="MF_00365"/>
    </source>
</evidence>
<dbReference type="GO" id="GO:0006302">
    <property type="term" value="P:double-strand break repair"/>
    <property type="evidence" value="ECO:0007669"/>
    <property type="project" value="TreeGrafter"/>
</dbReference>
<dbReference type="PROSITE" id="PS00617">
    <property type="entry name" value="RECF_1"/>
    <property type="match status" value="1"/>
</dbReference>
<comment type="similarity">
    <text evidence="2 9">Belongs to the RecF family.</text>
</comment>
<keyword evidence="7 9" id="KW-0067">ATP-binding</keyword>
<evidence type="ECO:0000313" key="11">
    <source>
        <dbReference type="EMBL" id="HIU65118.1"/>
    </source>
</evidence>
<dbReference type="GO" id="GO:0005524">
    <property type="term" value="F:ATP binding"/>
    <property type="evidence" value="ECO:0007669"/>
    <property type="project" value="UniProtKB-UniRule"/>
</dbReference>
<name>A0A9D1MRS5_9PROT</name>
<keyword evidence="9" id="KW-0742">SOS response</keyword>
<evidence type="ECO:0000256" key="8">
    <source>
        <dbReference type="ARBA" id="ARBA00023125"/>
    </source>
</evidence>
<dbReference type="SUPFAM" id="SSF52540">
    <property type="entry name" value="P-loop containing nucleoside triphosphate hydrolases"/>
    <property type="match status" value="1"/>
</dbReference>
<dbReference type="GO" id="GO:0005737">
    <property type="term" value="C:cytoplasm"/>
    <property type="evidence" value="ECO:0007669"/>
    <property type="project" value="UniProtKB-SubCell"/>
</dbReference>
<evidence type="ECO:0000313" key="12">
    <source>
        <dbReference type="Proteomes" id="UP000824142"/>
    </source>
</evidence>
<dbReference type="EMBL" id="DVNO01000004">
    <property type="protein sequence ID" value="HIU65118.1"/>
    <property type="molecule type" value="Genomic_DNA"/>
</dbReference>
<keyword evidence="6 9" id="KW-0547">Nucleotide-binding</keyword>
<feature type="domain" description="AAA+ ATPase" evidence="10">
    <location>
        <begin position="22"/>
        <end position="351"/>
    </location>
</feature>
<dbReference type="Proteomes" id="UP000824142">
    <property type="component" value="Unassembled WGS sequence"/>
</dbReference>
<evidence type="ECO:0000259" key="10">
    <source>
        <dbReference type="SMART" id="SM00382"/>
    </source>
</evidence>
<dbReference type="Pfam" id="PF02463">
    <property type="entry name" value="SMC_N"/>
    <property type="match status" value="1"/>
</dbReference>
<dbReference type="InterPro" id="IPR003395">
    <property type="entry name" value="RecF/RecN/SMC_N"/>
</dbReference>
<keyword evidence="9" id="KW-0227">DNA damage</keyword>
<dbReference type="GO" id="GO:0009432">
    <property type="term" value="P:SOS response"/>
    <property type="evidence" value="ECO:0007669"/>
    <property type="project" value="UniProtKB-UniRule"/>
</dbReference>
<evidence type="ECO:0000256" key="7">
    <source>
        <dbReference type="ARBA" id="ARBA00022840"/>
    </source>
</evidence>
<evidence type="ECO:0000256" key="3">
    <source>
        <dbReference type="ARBA" id="ARBA00020170"/>
    </source>
</evidence>
<dbReference type="PANTHER" id="PTHR32182">
    <property type="entry name" value="DNA REPLICATION AND REPAIR PROTEIN RECF"/>
    <property type="match status" value="1"/>
</dbReference>
<accession>A0A9D1MRS5</accession>
<evidence type="ECO:0000256" key="2">
    <source>
        <dbReference type="ARBA" id="ARBA00008016"/>
    </source>
</evidence>
<reference evidence="11" key="1">
    <citation type="submission" date="2020-10" db="EMBL/GenBank/DDBJ databases">
        <authorList>
            <person name="Gilroy R."/>
        </authorList>
    </citation>
    <scope>NUCLEOTIDE SEQUENCE</scope>
    <source>
        <strain evidence="11">CHK136-897</strain>
    </source>
</reference>
<dbReference type="GO" id="GO:0000731">
    <property type="term" value="P:DNA synthesis involved in DNA repair"/>
    <property type="evidence" value="ECO:0007669"/>
    <property type="project" value="TreeGrafter"/>
</dbReference>
<evidence type="ECO:0000256" key="6">
    <source>
        <dbReference type="ARBA" id="ARBA00022741"/>
    </source>
</evidence>
<reference evidence="11" key="2">
    <citation type="journal article" date="2021" name="PeerJ">
        <title>Extensive microbial diversity within the chicken gut microbiome revealed by metagenomics and culture.</title>
        <authorList>
            <person name="Gilroy R."/>
            <person name="Ravi A."/>
            <person name="Getino M."/>
            <person name="Pursley I."/>
            <person name="Horton D.L."/>
            <person name="Alikhan N.F."/>
            <person name="Baker D."/>
            <person name="Gharbi K."/>
            <person name="Hall N."/>
            <person name="Watson M."/>
            <person name="Adriaenssens E.M."/>
            <person name="Foster-Nyarko E."/>
            <person name="Jarju S."/>
            <person name="Secka A."/>
            <person name="Antonio M."/>
            <person name="Oren A."/>
            <person name="Chaudhuri R.R."/>
            <person name="La Ragione R."/>
            <person name="Hildebrand F."/>
            <person name="Pallen M.J."/>
        </authorList>
    </citation>
    <scope>NUCLEOTIDE SEQUENCE</scope>
    <source>
        <strain evidence="11">CHK136-897</strain>
    </source>
</reference>
<keyword evidence="5 9" id="KW-0235">DNA replication</keyword>
<organism evidence="11 12">
    <name type="scientific">Candidatus Enterousia avicola</name>
    <dbReference type="NCBI Taxonomy" id="2840787"/>
    <lineage>
        <taxon>Bacteria</taxon>
        <taxon>Pseudomonadati</taxon>
        <taxon>Pseudomonadota</taxon>
        <taxon>Alphaproteobacteria</taxon>
        <taxon>Candidatus Enterousia</taxon>
    </lineage>
</organism>
<dbReference type="AlphaFoldDB" id="A0A9D1MRS5"/>
<evidence type="ECO:0000256" key="1">
    <source>
        <dbReference type="ARBA" id="ARBA00004496"/>
    </source>
</evidence>
<comment type="subcellular location">
    <subcellularLocation>
        <location evidence="1 9">Cytoplasm</location>
    </subcellularLocation>
</comment>